<dbReference type="EMBL" id="CP063845">
    <property type="protein sequence ID" value="UFP93815.1"/>
    <property type="molecule type" value="Genomic_DNA"/>
</dbReference>
<evidence type="ECO:0000313" key="1">
    <source>
        <dbReference type="EMBL" id="UFP93815.1"/>
    </source>
</evidence>
<dbReference type="Proteomes" id="UP001054846">
    <property type="component" value="Chromosome"/>
</dbReference>
<gene>
    <name evidence="1" type="ORF">ISF26_18860</name>
</gene>
<organism evidence="1 2">
    <name type="scientific">Gloeobacter morelensis MG652769</name>
    <dbReference type="NCBI Taxonomy" id="2781736"/>
    <lineage>
        <taxon>Bacteria</taxon>
        <taxon>Bacillati</taxon>
        <taxon>Cyanobacteriota</taxon>
        <taxon>Cyanophyceae</taxon>
        <taxon>Gloeobacterales</taxon>
        <taxon>Gloeobacteraceae</taxon>
        <taxon>Gloeobacter</taxon>
        <taxon>Gloeobacter morelensis</taxon>
    </lineage>
</organism>
<sequence length="89" mass="10496">MDLEALHSKRDLLYREAREIHQQRLVLDRNLRRVTGTDPMACQRRALLQAEFDELTINLRTLSTKIRALSQQIDARLTTVEVWRNEHTG</sequence>
<protein>
    <submittedName>
        <fullName evidence="1">Uncharacterized protein</fullName>
    </submittedName>
</protein>
<proteinExistence type="predicted"/>
<accession>A0ABY3PJG9</accession>
<reference evidence="1 2" key="1">
    <citation type="journal article" date="2021" name="Genome Biol. Evol.">
        <title>Complete Genome Sequencing of a Novel Gloeobacter Species from a Waterfall Cave in Mexico.</title>
        <authorList>
            <person name="Saw J.H."/>
            <person name="Cardona T."/>
            <person name="Montejano G."/>
        </authorList>
    </citation>
    <scope>NUCLEOTIDE SEQUENCE [LARGE SCALE GENOMIC DNA]</scope>
    <source>
        <strain evidence="1">MG652769</strain>
    </source>
</reference>
<name>A0ABY3PJG9_9CYAN</name>
<dbReference type="RefSeq" id="WP_230840868.1">
    <property type="nucleotide sequence ID" value="NZ_CP063845.1"/>
</dbReference>
<keyword evidence="2" id="KW-1185">Reference proteome</keyword>
<evidence type="ECO:0000313" key="2">
    <source>
        <dbReference type="Proteomes" id="UP001054846"/>
    </source>
</evidence>